<evidence type="ECO:0000313" key="1">
    <source>
        <dbReference type="EMBL" id="MPN59641.1"/>
    </source>
</evidence>
<protein>
    <submittedName>
        <fullName evidence="1">Uncharacterized protein</fullName>
    </submittedName>
</protein>
<organism evidence="1">
    <name type="scientific">bioreactor metagenome</name>
    <dbReference type="NCBI Taxonomy" id="1076179"/>
    <lineage>
        <taxon>unclassified sequences</taxon>
        <taxon>metagenomes</taxon>
        <taxon>ecological metagenomes</taxon>
    </lineage>
</organism>
<dbReference type="AlphaFoldDB" id="A0A645J7P8"/>
<name>A0A645J7P8_9ZZZZ</name>
<accession>A0A645J7P8</accession>
<dbReference type="EMBL" id="VSSQ01133888">
    <property type="protein sequence ID" value="MPN59641.1"/>
    <property type="molecule type" value="Genomic_DNA"/>
</dbReference>
<gene>
    <name evidence="1" type="ORF">SDC9_207362</name>
</gene>
<reference evidence="1" key="1">
    <citation type="submission" date="2019-08" db="EMBL/GenBank/DDBJ databases">
        <authorList>
            <person name="Kucharzyk K."/>
            <person name="Murdoch R.W."/>
            <person name="Higgins S."/>
            <person name="Loffler F."/>
        </authorList>
    </citation>
    <scope>NUCLEOTIDE SEQUENCE</scope>
</reference>
<proteinExistence type="predicted"/>
<comment type="caution">
    <text evidence="1">The sequence shown here is derived from an EMBL/GenBank/DDBJ whole genome shotgun (WGS) entry which is preliminary data.</text>
</comment>
<sequence>MTIGLSSARNGMGIDYQFNSIPLPGIKRERQFVKLPVDKSIESRRVMPEFPCIFAKLPANNIDIHLLHVREIILTKPAGPHHTAKRRRVFDLVVILRLKPGRNRR</sequence>